<keyword evidence="3" id="KW-1185">Reference proteome</keyword>
<proteinExistence type="predicted"/>
<reference evidence="2 3" key="1">
    <citation type="journal article" date="2021" name="Front. Microbiol.">
        <title>Aerobic Denitrification and Heterotrophic Sulfur Oxidation in the Genus Halomonas Revealed by Six Novel Species Characterizations and Genome-Based Analysis.</title>
        <authorList>
            <person name="Wang L."/>
            <person name="Shao Z."/>
        </authorList>
    </citation>
    <scope>NUCLEOTIDE SEQUENCE [LARGE SCALE GENOMIC DNA]</scope>
    <source>
        <strain evidence="2 3">MCCC 1A11081</strain>
    </source>
</reference>
<dbReference type="InterPro" id="IPR029066">
    <property type="entry name" value="PLP-binding_barrel"/>
</dbReference>
<evidence type="ECO:0000313" key="3">
    <source>
        <dbReference type="Proteomes" id="UP001320168"/>
    </source>
</evidence>
<dbReference type="Gene3D" id="3.20.20.10">
    <property type="entry name" value="Alanine racemase"/>
    <property type="match status" value="1"/>
</dbReference>
<organism evidence="2 3">
    <name type="scientific">Billgrantia ethanolica</name>
    <dbReference type="NCBI Taxonomy" id="2733486"/>
    <lineage>
        <taxon>Bacteria</taxon>
        <taxon>Pseudomonadati</taxon>
        <taxon>Pseudomonadota</taxon>
        <taxon>Gammaproteobacteria</taxon>
        <taxon>Oceanospirillales</taxon>
        <taxon>Halomonadaceae</taxon>
        <taxon>Billgrantia</taxon>
    </lineage>
</organism>
<dbReference type="PANTHER" id="PTHR10146">
    <property type="entry name" value="PROLINE SYNTHETASE CO-TRANSCRIBED BACTERIAL HOMOLOG PROTEIN"/>
    <property type="match status" value="1"/>
</dbReference>
<keyword evidence="1" id="KW-0663">Pyridoxal phosphate</keyword>
<dbReference type="Proteomes" id="UP001320168">
    <property type="component" value="Unassembled WGS sequence"/>
</dbReference>
<dbReference type="EMBL" id="JABFTX010000062">
    <property type="protein sequence ID" value="MCE8005398.1"/>
    <property type="molecule type" value="Genomic_DNA"/>
</dbReference>
<comment type="caution">
    <text evidence="2">The sequence shown here is derived from an EMBL/GenBank/DDBJ whole genome shotgun (WGS) entry which is preliminary data.</text>
</comment>
<name>A0ABS9A994_9GAMM</name>
<accession>A0ABS9A994</accession>
<dbReference type="PANTHER" id="PTHR10146:SF14">
    <property type="entry name" value="PYRIDOXAL PHOSPHATE HOMEOSTASIS PROTEIN"/>
    <property type="match status" value="1"/>
</dbReference>
<sequence length="88" mass="9655">MTDTMLSESLASARRRLATALSAAGRTPDAARLLAVSKTKPAGMIREAWQLGQREFGENYVQEALEKQTELADLKGIVWHFIGPLQAN</sequence>
<gene>
    <name evidence="2" type="ORF">HOP53_21490</name>
</gene>
<dbReference type="InterPro" id="IPR011078">
    <property type="entry name" value="PyrdxlP_homeostasis"/>
</dbReference>
<protein>
    <submittedName>
        <fullName evidence="2">YggS family pyridoxal phosphate enzyme</fullName>
    </submittedName>
</protein>
<evidence type="ECO:0000313" key="2">
    <source>
        <dbReference type="EMBL" id="MCE8005398.1"/>
    </source>
</evidence>
<evidence type="ECO:0000256" key="1">
    <source>
        <dbReference type="ARBA" id="ARBA00022898"/>
    </source>
</evidence>
<feature type="non-terminal residue" evidence="2">
    <location>
        <position position="88"/>
    </location>
</feature>
<dbReference type="SUPFAM" id="SSF51419">
    <property type="entry name" value="PLP-binding barrel"/>
    <property type="match status" value="1"/>
</dbReference>